<organism evidence="1 2">
    <name type="scientific">Veronia pacifica</name>
    <dbReference type="NCBI Taxonomy" id="1080227"/>
    <lineage>
        <taxon>Bacteria</taxon>
        <taxon>Pseudomonadati</taxon>
        <taxon>Pseudomonadota</taxon>
        <taxon>Gammaproteobacteria</taxon>
        <taxon>Vibrionales</taxon>
        <taxon>Vibrionaceae</taxon>
        <taxon>Veronia</taxon>
    </lineage>
</organism>
<name>A0A1C3EQS6_9GAMM</name>
<comment type="caution">
    <text evidence="1">The sequence shown here is derived from an EMBL/GenBank/DDBJ whole genome shotgun (WGS) entry which is preliminary data.</text>
</comment>
<sequence>MNVNEFEIGMLVECQKGVGRVTKINTGDKTVVINQLDGDADFVVPCDEIQHQPQLHEGCETYY</sequence>
<dbReference type="Proteomes" id="UP000094936">
    <property type="component" value="Unassembled WGS sequence"/>
</dbReference>
<proteinExistence type="predicted"/>
<dbReference type="OrthoDB" id="5817318at2"/>
<evidence type="ECO:0000313" key="1">
    <source>
        <dbReference type="EMBL" id="ODA35591.1"/>
    </source>
</evidence>
<reference evidence="1 2" key="1">
    <citation type="submission" date="2016-05" db="EMBL/GenBank/DDBJ databases">
        <title>Genomic Taxonomy of the Vibrionaceae.</title>
        <authorList>
            <person name="Gomez-Gil B."/>
            <person name="Enciso-Ibarra J."/>
        </authorList>
    </citation>
    <scope>NUCLEOTIDE SEQUENCE [LARGE SCALE GENOMIC DNA]</scope>
    <source>
        <strain evidence="1 2">CAIM 1920</strain>
    </source>
</reference>
<gene>
    <name evidence="1" type="ORF">A8L45_02910</name>
</gene>
<accession>A0A1C3EQS6</accession>
<dbReference type="RefSeq" id="WP_068899056.1">
    <property type="nucleotide sequence ID" value="NZ_JBHUIF010000020.1"/>
</dbReference>
<dbReference type="EMBL" id="LYBM01000003">
    <property type="protein sequence ID" value="ODA35591.1"/>
    <property type="molecule type" value="Genomic_DNA"/>
</dbReference>
<dbReference type="AlphaFoldDB" id="A0A1C3EQS6"/>
<protein>
    <submittedName>
        <fullName evidence="1">Uncharacterized protein</fullName>
    </submittedName>
</protein>
<evidence type="ECO:0000313" key="2">
    <source>
        <dbReference type="Proteomes" id="UP000094936"/>
    </source>
</evidence>
<keyword evidence="2" id="KW-1185">Reference proteome</keyword>